<keyword evidence="3" id="KW-0223">Dioxygenase</keyword>
<feature type="region of interest" description="Disordered" evidence="6">
    <location>
        <begin position="310"/>
        <end position="332"/>
    </location>
</feature>
<dbReference type="SUPFAM" id="SSF51197">
    <property type="entry name" value="Clavaminate synthase-like"/>
    <property type="match status" value="1"/>
</dbReference>
<dbReference type="InterPro" id="IPR004574">
    <property type="entry name" value="Alkb"/>
</dbReference>
<dbReference type="Gene3D" id="2.60.120.590">
    <property type="entry name" value="Alpha-ketoglutarate-dependent dioxygenase AlkB-like"/>
    <property type="match status" value="1"/>
</dbReference>
<dbReference type="PANTHER" id="PTHR16557">
    <property type="entry name" value="ALKYLATED DNA REPAIR PROTEIN ALKB-RELATED"/>
    <property type="match status" value="1"/>
</dbReference>
<gene>
    <name evidence="9" type="primary">LOC100369152</name>
</gene>
<dbReference type="Proteomes" id="UP000694865">
    <property type="component" value="Unplaced"/>
</dbReference>
<dbReference type="GeneID" id="100369152"/>
<dbReference type="PANTHER" id="PTHR16557:SF2">
    <property type="entry name" value="NUCLEIC ACID DIOXYGENASE ALKBH1"/>
    <property type="match status" value="1"/>
</dbReference>
<dbReference type="RefSeq" id="XP_002741372.1">
    <property type="nucleotide sequence ID" value="XM_002741326.1"/>
</dbReference>
<dbReference type="InterPro" id="IPR005123">
    <property type="entry name" value="Oxoglu/Fe-dep_dioxygenase_dom"/>
</dbReference>
<dbReference type="InterPro" id="IPR027450">
    <property type="entry name" value="AlkB-like"/>
</dbReference>
<reference evidence="9" key="1">
    <citation type="submission" date="2025-08" db="UniProtKB">
        <authorList>
            <consortium name="RefSeq"/>
        </authorList>
    </citation>
    <scope>IDENTIFICATION</scope>
    <source>
        <tissue evidence="9">Testes</tissue>
    </source>
</reference>
<organism evidence="8 9">
    <name type="scientific">Saccoglossus kowalevskii</name>
    <name type="common">Acorn worm</name>
    <dbReference type="NCBI Taxonomy" id="10224"/>
    <lineage>
        <taxon>Eukaryota</taxon>
        <taxon>Metazoa</taxon>
        <taxon>Hemichordata</taxon>
        <taxon>Enteropneusta</taxon>
        <taxon>Harrimaniidae</taxon>
        <taxon>Saccoglossus</taxon>
    </lineage>
</organism>
<keyword evidence="2" id="KW-0479">Metal-binding</keyword>
<evidence type="ECO:0000256" key="5">
    <source>
        <dbReference type="ARBA" id="ARBA00023004"/>
    </source>
</evidence>
<feature type="domain" description="Fe2OG dioxygenase" evidence="7">
    <location>
        <begin position="200"/>
        <end position="297"/>
    </location>
</feature>
<evidence type="ECO:0000256" key="6">
    <source>
        <dbReference type="SAM" id="MobiDB-lite"/>
    </source>
</evidence>
<sequence length="416" mass="47825">MAAPGEEIECDMDPFKKQYKKYKRRKPPPDLSEVIDFDHPDRFPDQISKFPLSSSDHFKREEQVLRRFGLTPVDKWKVYSLKKSPGLIYIVNPFLPGYQRYWVKRCLQDFPRVPNLRNMDLYMELDDSDDIWESRLRNVEPSSDSSTKENLLSKLRWVTLGYHYNWSKKEYFGDRKKSELPTDVGLLTQCMASIIGFPQYIAQAGIVNYYNMSSTLGGHVDEAEFDMTAPLISFSFGQTALYLLGGKTRSVKPDAMFLKSGDIMLMSGDSRWAYHSVPRILPPRKNNPVPESFNTTLKSDGLTDELLKPDVEDSSAEEATEVNNDHSAEDPHLDFSDKKDCSHGTSENIVDKINIRTSAYDLNDTKNLSDVFDQFQADMEHLTHEENWKPFAEYLPGARINFNVRQVMEAGKSFTS</sequence>
<evidence type="ECO:0000256" key="2">
    <source>
        <dbReference type="ARBA" id="ARBA00022723"/>
    </source>
</evidence>
<evidence type="ECO:0000259" key="7">
    <source>
        <dbReference type="PROSITE" id="PS51471"/>
    </source>
</evidence>
<keyword evidence="5" id="KW-0408">Iron</keyword>
<protein>
    <submittedName>
        <fullName evidence="9">Alkylated DNA repair protein alkB homolog 1-like</fullName>
    </submittedName>
</protein>
<feature type="compositionally biased region" description="Basic and acidic residues" evidence="6">
    <location>
        <begin position="323"/>
        <end position="332"/>
    </location>
</feature>
<evidence type="ECO:0000256" key="3">
    <source>
        <dbReference type="ARBA" id="ARBA00022964"/>
    </source>
</evidence>
<comment type="cofactor">
    <cofactor evidence="1">
        <name>Fe(2+)</name>
        <dbReference type="ChEBI" id="CHEBI:29033"/>
    </cofactor>
</comment>
<evidence type="ECO:0000313" key="9">
    <source>
        <dbReference type="RefSeq" id="XP_002741372.1"/>
    </source>
</evidence>
<evidence type="ECO:0000313" key="8">
    <source>
        <dbReference type="Proteomes" id="UP000694865"/>
    </source>
</evidence>
<evidence type="ECO:0000256" key="4">
    <source>
        <dbReference type="ARBA" id="ARBA00023002"/>
    </source>
</evidence>
<proteinExistence type="predicted"/>
<name>A0ABM0H0B2_SACKO</name>
<accession>A0ABM0H0B2</accession>
<dbReference type="PROSITE" id="PS51471">
    <property type="entry name" value="FE2OG_OXY"/>
    <property type="match status" value="1"/>
</dbReference>
<dbReference type="InterPro" id="IPR037151">
    <property type="entry name" value="AlkB-like_sf"/>
</dbReference>
<evidence type="ECO:0000256" key="1">
    <source>
        <dbReference type="ARBA" id="ARBA00001954"/>
    </source>
</evidence>
<dbReference type="Pfam" id="PF13532">
    <property type="entry name" value="2OG-FeII_Oxy_2"/>
    <property type="match status" value="1"/>
</dbReference>
<keyword evidence="4" id="KW-0560">Oxidoreductase</keyword>
<keyword evidence="8" id="KW-1185">Reference proteome</keyword>